<accession>A0A0B7GWC6</accession>
<gene>
    <name evidence="1" type="ORF">TPHV1_170011</name>
</gene>
<organism evidence="1 2">
    <name type="scientific">Treponema phagedenis</name>
    <dbReference type="NCBI Taxonomy" id="162"/>
    <lineage>
        <taxon>Bacteria</taxon>
        <taxon>Pseudomonadati</taxon>
        <taxon>Spirochaetota</taxon>
        <taxon>Spirochaetia</taxon>
        <taxon>Spirochaetales</taxon>
        <taxon>Treponemataceae</taxon>
        <taxon>Treponema</taxon>
    </lineage>
</organism>
<sequence length="47" mass="5668">MYNPIRTLVRTKKKVYYKLLKYEYAKTEAFKSILSGMRISEELFTSK</sequence>
<evidence type="ECO:0000313" key="1">
    <source>
        <dbReference type="EMBL" id="CEM61280.1"/>
    </source>
</evidence>
<dbReference type="AlphaFoldDB" id="A0A0B7GWC6"/>
<protein>
    <submittedName>
        <fullName evidence="1">Uncharacterized protein</fullName>
    </submittedName>
</protein>
<reference evidence="2" key="1">
    <citation type="submission" date="2015-01" db="EMBL/GenBank/DDBJ databases">
        <authorList>
            <person name="Manzoor Shahid"/>
            <person name="Zubair Saima"/>
        </authorList>
    </citation>
    <scope>NUCLEOTIDE SEQUENCE [LARGE SCALE GENOMIC DNA]</scope>
    <source>
        <strain evidence="2">V1</strain>
    </source>
</reference>
<keyword evidence="2" id="KW-1185">Reference proteome</keyword>
<dbReference type="EMBL" id="CDNC01000009">
    <property type="protein sequence ID" value="CEM61280.1"/>
    <property type="molecule type" value="Genomic_DNA"/>
</dbReference>
<dbReference type="Proteomes" id="UP000042527">
    <property type="component" value="Unassembled WGS sequence"/>
</dbReference>
<evidence type="ECO:0000313" key="2">
    <source>
        <dbReference type="Proteomes" id="UP000042527"/>
    </source>
</evidence>
<name>A0A0B7GWC6_TREPH</name>
<proteinExistence type="predicted"/>